<dbReference type="GO" id="GO:0003677">
    <property type="term" value="F:DNA binding"/>
    <property type="evidence" value="ECO:0007669"/>
    <property type="project" value="UniProtKB-KW"/>
</dbReference>
<gene>
    <name evidence="1" type="ORF">GCM10022204_05790</name>
</gene>
<sequence length="127" mass="13995">MPAYTTDGVAAQLARLRSACLALPQTSERPSHGGPAFFIREKTCFVMFLDDHHGDGRLAIWCAAPDGVQAEMVETEPDRFFRPPYVGHRGWLGVHLVTVDDGELRAIVTDAFRTVAPMTVRRELDGG</sequence>
<dbReference type="InterPro" id="IPR038056">
    <property type="entry name" value="YjbR-like_sf"/>
</dbReference>
<dbReference type="EMBL" id="BAAAYX010000002">
    <property type="protein sequence ID" value="GAA3693006.1"/>
    <property type="molecule type" value="Genomic_DNA"/>
</dbReference>
<dbReference type="Pfam" id="PF04237">
    <property type="entry name" value="YjbR"/>
    <property type="match status" value="1"/>
</dbReference>
<name>A0ABP7CMB6_9ACTN</name>
<dbReference type="RefSeq" id="WP_344810761.1">
    <property type="nucleotide sequence ID" value="NZ_BAAAYX010000002.1"/>
</dbReference>
<comment type="caution">
    <text evidence="1">The sequence shown here is derived from an EMBL/GenBank/DDBJ whole genome shotgun (WGS) entry which is preliminary data.</text>
</comment>
<protein>
    <submittedName>
        <fullName evidence="1">MmcQ/YjbR family DNA-binding protein</fullName>
    </submittedName>
</protein>
<reference evidence="2" key="1">
    <citation type="journal article" date="2019" name="Int. J. Syst. Evol. Microbiol.">
        <title>The Global Catalogue of Microorganisms (GCM) 10K type strain sequencing project: providing services to taxonomists for standard genome sequencing and annotation.</title>
        <authorList>
            <consortium name="The Broad Institute Genomics Platform"/>
            <consortium name="The Broad Institute Genome Sequencing Center for Infectious Disease"/>
            <person name="Wu L."/>
            <person name="Ma J."/>
        </authorList>
    </citation>
    <scope>NUCLEOTIDE SEQUENCE [LARGE SCALE GENOMIC DNA]</scope>
    <source>
        <strain evidence="2">JCM 16548</strain>
    </source>
</reference>
<accession>A0ABP7CMB6</accession>
<dbReference type="InterPro" id="IPR058532">
    <property type="entry name" value="YjbR/MT2646/Rv2570-like"/>
</dbReference>
<keyword evidence="2" id="KW-1185">Reference proteome</keyword>
<dbReference type="SUPFAM" id="SSF142906">
    <property type="entry name" value="YjbR-like"/>
    <property type="match status" value="1"/>
</dbReference>
<evidence type="ECO:0000313" key="1">
    <source>
        <dbReference type="EMBL" id="GAA3693006.1"/>
    </source>
</evidence>
<dbReference type="Proteomes" id="UP001500051">
    <property type="component" value="Unassembled WGS sequence"/>
</dbReference>
<organism evidence="1 2">
    <name type="scientific">Microlunatus aurantiacus</name>
    <dbReference type="NCBI Taxonomy" id="446786"/>
    <lineage>
        <taxon>Bacteria</taxon>
        <taxon>Bacillati</taxon>
        <taxon>Actinomycetota</taxon>
        <taxon>Actinomycetes</taxon>
        <taxon>Propionibacteriales</taxon>
        <taxon>Propionibacteriaceae</taxon>
        <taxon>Microlunatus</taxon>
    </lineage>
</organism>
<dbReference type="Gene3D" id="3.90.1150.30">
    <property type="match status" value="1"/>
</dbReference>
<keyword evidence="1" id="KW-0238">DNA-binding</keyword>
<proteinExistence type="predicted"/>
<evidence type="ECO:0000313" key="2">
    <source>
        <dbReference type="Proteomes" id="UP001500051"/>
    </source>
</evidence>